<feature type="transmembrane region" description="Helical" evidence="5">
    <location>
        <begin position="146"/>
        <end position="167"/>
    </location>
</feature>
<dbReference type="GO" id="GO:0008270">
    <property type="term" value="F:zinc ion binding"/>
    <property type="evidence" value="ECO:0007669"/>
    <property type="project" value="UniProtKB-KW"/>
</dbReference>
<dbReference type="Proteomes" id="UP000663889">
    <property type="component" value="Unassembled WGS sequence"/>
</dbReference>
<keyword evidence="5" id="KW-0472">Membrane</keyword>
<evidence type="ECO:0000313" key="7">
    <source>
        <dbReference type="EMBL" id="CAF0927771.1"/>
    </source>
</evidence>
<feature type="domain" description="RING-type" evidence="6">
    <location>
        <begin position="30"/>
        <end position="78"/>
    </location>
</feature>
<dbReference type="Gene3D" id="3.30.40.10">
    <property type="entry name" value="Zinc/RING finger domain, C3HC4 (zinc finger)"/>
    <property type="match status" value="1"/>
</dbReference>
<dbReference type="Pfam" id="PF13445">
    <property type="entry name" value="zf-RING_UBOX"/>
    <property type="match status" value="1"/>
</dbReference>
<name>A0A814BJU2_9BILA</name>
<keyword evidence="3" id="KW-0862">Zinc</keyword>
<accession>A0A814BJU2</accession>
<dbReference type="PANTHER" id="PTHR25462">
    <property type="entry name" value="BONUS, ISOFORM C-RELATED"/>
    <property type="match status" value="1"/>
</dbReference>
<dbReference type="EMBL" id="CAJNOT010000288">
    <property type="protein sequence ID" value="CAF0927771.1"/>
    <property type="molecule type" value="Genomic_DNA"/>
</dbReference>
<dbReference type="Proteomes" id="UP000663864">
    <property type="component" value="Unassembled WGS sequence"/>
</dbReference>
<sequence>MASAGGILIFVNNKKFSMATASNIDDLLQCPICLEIFHDPKVLDCQHTFCANCLKVHLASPSSSILRTSNAIDCPICRRRSNLINNSIDSLPGNYIVRDIIERKYGTTTPERPPDYNQQIQDRIKKLQKTEEEEDDDDDAIKYSNYVKPVAAALVGVVGGLLLAKGVKKLRDNKKKRNRH</sequence>
<dbReference type="InterPro" id="IPR001841">
    <property type="entry name" value="Znf_RING"/>
</dbReference>
<evidence type="ECO:0000259" key="6">
    <source>
        <dbReference type="PROSITE" id="PS50089"/>
    </source>
</evidence>
<keyword evidence="5" id="KW-1133">Transmembrane helix</keyword>
<dbReference type="InterPro" id="IPR047153">
    <property type="entry name" value="TRIM45/56/19-like"/>
</dbReference>
<evidence type="ECO:0000256" key="1">
    <source>
        <dbReference type="ARBA" id="ARBA00022723"/>
    </source>
</evidence>
<keyword evidence="5" id="KW-0812">Transmembrane</keyword>
<evidence type="ECO:0000256" key="5">
    <source>
        <dbReference type="SAM" id="Phobius"/>
    </source>
</evidence>
<protein>
    <recommendedName>
        <fullName evidence="6">RING-type domain-containing protein</fullName>
    </recommendedName>
</protein>
<dbReference type="InterPro" id="IPR017907">
    <property type="entry name" value="Znf_RING_CS"/>
</dbReference>
<dbReference type="PROSITE" id="PS00518">
    <property type="entry name" value="ZF_RING_1"/>
    <property type="match status" value="1"/>
</dbReference>
<dbReference type="SUPFAM" id="SSF57850">
    <property type="entry name" value="RING/U-box"/>
    <property type="match status" value="1"/>
</dbReference>
<dbReference type="InterPro" id="IPR013083">
    <property type="entry name" value="Znf_RING/FYVE/PHD"/>
</dbReference>
<reference evidence="7" key="1">
    <citation type="submission" date="2021-02" db="EMBL/GenBank/DDBJ databases">
        <authorList>
            <person name="Nowell W R."/>
        </authorList>
    </citation>
    <scope>NUCLEOTIDE SEQUENCE</scope>
</reference>
<evidence type="ECO:0000256" key="4">
    <source>
        <dbReference type="PROSITE-ProRule" id="PRU00175"/>
    </source>
</evidence>
<evidence type="ECO:0000256" key="2">
    <source>
        <dbReference type="ARBA" id="ARBA00022771"/>
    </source>
</evidence>
<keyword evidence="1" id="KW-0479">Metal-binding</keyword>
<dbReference type="AlphaFoldDB" id="A0A814BJU2"/>
<dbReference type="InterPro" id="IPR027370">
    <property type="entry name" value="Znf-RING_euk"/>
</dbReference>
<evidence type="ECO:0000313" key="8">
    <source>
        <dbReference type="EMBL" id="CAF1271825.1"/>
    </source>
</evidence>
<dbReference type="PANTHER" id="PTHR25462:SF296">
    <property type="entry name" value="MEIOTIC P26, ISOFORM F"/>
    <property type="match status" value="1"/>
</dbReference>
<comment type="caution">
    <text evidence="7">The sequence shown here is derived from an EMBL/GenBank/DDBJ whole genome shotgun (WGS) entry which is preliminary data.</text>
</comment>
<dbReference type="SMART" id="SM00184">
    <property type="entry name" value="RING"/>
    <property type="match status" value="1"/>
</dbReference>
<gene>
    <name evidence="8" type="ORF">SEV965_LOCUS24792</name>
    <name evidence="7" type="ORF">ZHD862_LOCUS8759</name>
</gene>
<evidence type="ECO:0000313" key="9">
    <source>
        <dbReference type="Proteomes" id="UP000663864"/>
    </source>
</evidence>
<proteinExistence type="predicted"/>
<organism evidence="7 9">
    <name type="scientific">Rotaria sordida</name>
    <dbReference type="NCBI Taxonomy" id="392033"/>
    <lineage>
        <taxon>Eukaryota</taxon>
        <taxon>Metazoa</taxon>
        <taxon>Spiralia</taxon>
        <taxon>Gnathifera</taxon>
        <taxon>Rotifera</taxon>
        <taxon>Eurotatoria</taxon>
        <taxon>Bdelloidea</taxon>
        <taxon>Philodinida</taxon>
        <taxon>Philodinidae</taxon>
        <taxon>Rotaria</taxon>
    </lineage>
</organism>
<dbReference type="PROSITE" id="PS50089">
    <property type="entry name" value="ZF_RING_2"/>
    <property type="match status" value="1"/>
</dbReference>
<dbReference type="EMBL" id="CAJNOU010001939">
    <property type="protein sequence ID" value="CAF1271825.1"/>
    <property type="molecule type" value="Genomic_DNA"/>
</dbReference>
<evidence type="ECO:0000256" key="3">
    <source>
        <dbReference type="ARBA" id="ARBA00022833"/>
    </source>
</evidence>
<keyword evidence="2 4" id="KW-0863">Zinc-finger</keyword>